<dbReference type="InterPro" id="IPR039920">
    <property type="entry name" value="MMS19"/>
</dbReference>
<dbReference type="GO" id="GO:0005819">
    <property type="term" value="C:spindle"/>
    <property type="evidence" value="ECO:0007669"/>
    <property type="project" value="UniProtKB-SubCell"/>
</dbReference>
<evidence type="ECO:0000259" key="2">
    <source>
        <dbReference type="Pfam" id="PF14500"/>
    </source>
</evidence>
<dbReference type="Pfam" id="PF14500">
    <property type="entry name" value="MMS19_N"/>
    <property type="match status" value="1"/>
</dbReference>
<dbReference type="PANTHER" id="PTHR12891">
    <property type="entry name" value="DNA REPAIR/TRANSCRIPTION PROTEIN MET18/MMS19"/>
    <property type="match status" value="1"/>
</dbReference>
<sequence>MAEQESIANFVEEIVQKSKTLREIIEILGPEVTSTDSETRESALKKLAGVISKLPDDFLAEEEVLLLLEFFLSRLEDSALSGGSVVLGLHHLVVHTKNLPTDCEIPLFQAIFKEGTVQSWSQKDRMRLFELLEFLLKKRIAGLKTLGFDFVLSFMRAASGERDPRCLVKIFQLYLEVVKNFDLGVFVEDMFELVACYFPVDYRPETKLNADEIVTREALLTGLESCLLSHQSFSLYVFQLVSEKILDDELSDSTKLEICEFLAKACLIFKPTTLVTYLDDYMTAFRSICLNPAERVHAKEIPSPVKNAIKYIVHCLRKDSENLEESLKSIADTSIENCEPFVLQAEMGLSGKALSLLQSIAETHEICARVILSKIFYWLGMLINANTVNAPQNKEEIIGETLPHIPVWLKIARTVNFAKPVQDALPGFFATFEGLEETAIKVMYQSAKELLLWKDLPKSEDITKFFTYLLDHMLVDLKENNEELRPPVYAFIRTYSEVDLENYVKILKECIGWDNIIRWDTPYDTNIKMLAEICCISIVNEESEQIFGDMIFSEKLVNVTEGSVTVELFKFNKDRTDRTVSNYLERWLYSGYNHLDLNDLGAYFQDIGYFLNNSLHEEVLRKELANFSEKFSAEAPRSRWFVLQCQNLDLMMQYLDKIMDAYFVGENPHLFKNHDLFTNTICPLYTAILNKEENWSEILEKYTAKLMVENPGMTRVCESRALFVAGRVEGVKMVEKLFENFIETPDHDIPLVADILDFEDRKYNPDLCKYKRTLMWKQRILCQFVPIYVRFFNGLAKDYEAKKSAFFKMLIQILRLARQIPVPQTHELLMILPIFCEALPMYSISQTEESSAILELVLDGLLELLKMAPPEKISEEALKIFLANFSEILSSQEHKIHIKLKTLDCLELMVKRCNSAVLIPYQSFTVQAIKKVSGSKKEVMRKKAATVRNLWELLKV</sequence>
<keyword evidence="1" id="KW-0539">Nucleus</keyword>
<feature type="domain" description="MMS19 N-terminal" evidence="2">
    <location>
        <begin position="26"/>
        <end position="287"/>
    </location>
</feature>
<dbReference type="InterPro" id="IPR016024">
    <property type="entry name" value="ARM-type_fold"/>
</dbReference>
<keyword evidence="1" id="KW-0206">Cytoskeleton</keyword>
<evidence type="ECO:0000313" key="3">
    <source>
        <dbReference type="Proteomes" id="UP000887540"/>
    </source>
</evidence>
<dbReference type="GO" id="GO:0006281">
    <property type="term" value="P:DNA repair"/>
    <property type="evidence" value="ECO:0007669"/>
    <property type="project" value="UniProtKB-UniRule"/>
</dbReference>
<comment type="subcellular location">
    <subcellularLocation>
        <location evidence="1">Cytoplasm</location>
        <location evidence="1">Cytoskeleton</location>
        <location evidence="1">Spindle</location>
    </subcellularLocation>
    <subcellularLocation>
        <location evidence="1">Nucleus</location>
    </subcellularLocation>
</comment>
<organism evidence="3 4">
    <name type="scientific">Acrobeloides nanus</name>
    <dbReference type="NCBI Taxonomy" id="290746"/>
    <lineage>
        <taxon>Eukaryota</taxon>
        <taxon>Metazoa</taxon>
        <taxon>Ecdysozoa</taxon>
        <taxon>Nematoda</taxon>
        <taxon>Chromadorea</taxon>
        <taxon>Rhabditida</taxon>
        <taxon>Tylenchina</taxon>
        <taxon>Cephalobomorpha</taxon>
        <taxon>Cephaloboidea</taxon>
        <taxon>Cephalobidae</taxon>
        <taxon>Acrobeloides</taxon>
    </lineage>
</organism>
<keyword evidence="1" id="KW-0963">Cytoplasm</keyword>
<keyword evidence="1" id="KW-0227">DNA damage</keyword>
<dbReference type="Proteomes" id="UP000887540">
    <property type="component" value="Unplaced"/>
</dbReference>
<comment type="similarity">
    <text evidence="1">Belongs to the MET18/MMS19 family.</text>
</comment>
<dbReference type="AlphaFoldDB" id="A0A914BXI5"/>
<evidence type="ECO:0000313" key="4">
    <source>
        <dbReference type="WBParaSite" id="ACRNAN_Path_1225.g4773.t1"/>
    </source>
</evidence>
<evidence type="ECO:0000256" key="1">
    <source>
        <dbReference type="RuleBase" id="RU367072"/>
    </source>
</evidence>
<dbReference type="GO" id="GO:0016226">
    <property type="term" value="P:iron-sulfur cluster assembly"/>
    <property type="evidence" value="ECO:0007669"/>
    <property type="project" value="UniProtKB-UniRule"/>
</dbReference>
<dbReference type="InterPro" id="IPR029240">
    <property type="entry name" value="MMS19_N"/>
</dbReference>
<dbReference type="GO" id="GO:0097361">
    <property type="term" value="C:cytosolic [4Fe-4S] assembly targeting complex"/>
    <property type="evidence" value="ECO:0007669"/>
    <property type="project" value="UniProtKB-UniRule"/>
</dbReference>
<reference evidence="4" key="1">
    <citation type="submission" date="2022-11" db="UniProtKB">
        <authorList>
            <consortium name="WormBaseParasite"/>
        </authorList>
    </citation>
    <scope>IDENTIFICATION</scope>
</reference>
<keyword evidence="3" id="KW-1185">Reference proteome</keyword>
<comment type="subunit">
    <text evidence="1">Component of the CIA complex.</text>
</comment>
<protein>
    <recommendedName>
        <fullName evidence="1">MMS19 nucleotide excision repair protein</fullName>
    </recommendedName>
</protein>
<proteinExistence type="inferred from homology"/>
<comment type="function">
    <text evidence="1">Key component of the cytosolic iron-sulfur protein assembly (CIA) complex, a multiprotein complex that mediates the incorporation of iron-sulfur cluster into apoproteins specifically involved in DNA metabolism and genomic integrity. In the CIA complex, MMS19 acts as an adapter between early-acting CIA components and a subset of cellular target iron-sulfur proteins.</text>
</comment>
<keyword evidence="1" id="KW-0234">DNA repair</keyword>
<dbReference type="GO" id="GO:0005634">
    <property type="term" value="C:nucleus"/>
    <property type="evidence" value="ECO:0007669"/>
    <property type="project" value="UniProtKB-SubCell"/>
</dbReference>
<dbReference type="WBParaSite" id="ACRNAN_Path_1225.g4773.t1">
    <property type="protein sequence ID" value="ACRNAN_Path_1225.g4773.t1"/>
    <property type="gene ID" value="ACRNAN_Path_1225.g4773"/>
</dbReference>
<dbReference type="SUPFAM" id="SSF48371">
    <property type="entry name" value="ARM repeat"/>
    <property type="match status" value="1"/>
</dbReference>
<accession>A0A914BXI5</accession>
<dbReference type="PANTHER" id="PTHR12891:SF0">
    <property type="entry name" value="MMS19 NUCLEOTIDE EXCISION REPAIR PROTEIN HOMOLOG"/>
    <property type="match status" value="1"/>
</dbReference>
<dbReference type="GO" id="GO:0051604">
    <property type="term" value="P:protein maturation"/>
    <property type="evidence" value="ECO:0007669"/>
    <property type="project" value="UniProtKB-UniRule"/>
</dbReference>
<name>A0A914BXI5_9BILA</name>